<dbReference type="Gene3D" id="3.30.720.10">
    <property type="entry name" value="Signal recognition particle alu RNA binding heterodimer, srp9/1"/>
    <property type="match status" value="1"/>
</dbReference>
<dbReference type="EMBL" id="OZ019910">
    <property type="protein sequence ID" value="CAK9210941.1"/>
    <property type="molecule type" value="Genomic_DNA"/>
</dbReference>
<evidence type="ECO:0000313" key="2">
    <source>
        <dbReference type="EMBL" id="CAK9210941.1"/>
    </source>
</evidence>
<dbReference type="InterPro" id="IPR009018">
    <property type="entry name" value="Signal_recog_particle_SRP9/14"/>
</dbReference>
<evidence type="ECO:0000313" key="3">
    <source>
        <dbReference type="Proteomes" id="UP001497512"/>
    </source>
</evidence>
<accession>A0ABP0U1W1</accession>
<feature type="region of interest" description="Disordered" evidence="1">
    <location>
        <begin position="1"/>
        <end position="32"/>
    </location>
</feature>
<evidence type="ECO:0000256" key="1">
    <source>
        <dbReference type="SAM" id="MobiDB-lite"/>
    </source>
</evidence>
<keyword evidence="3" id="KW-1185">Reference proteome</keyword>
<dbReference type="Proteomes" id="UP001497512">
    <property type="component" value="Chromosome 18"/>
</dbReference>
<dbReference type="SUPFAM" id="SSF54762">
    <property type="entry name" value="Signal recognition particle alu RNA binding heterodimer, SRP9/14"/>
    <property type="match status" value="1"/>
</dbReference>
<name>A0ABP0U1W1_9BRYO</name>
<feature type="compositionally biased region" description="Basic and acidic residues" evidence="1">
    <location>
        <begin position="1"/>
        <end position="12"/>
    </location>
</feature>
<proteinExistence type="predicted"/>
<evidence type="ECO:0008006" key="4">
    <source>
        <dbReference type="Google" id="ProtNLM"/>
    </source>
</evidence>
<gene>
    <name evidence="2" type="ORF">CSSPTR1EN2_LOCUS10411</name>
</gene>
<organism evidence="2 3">
    <name type="scientific">Sphagnum troendelagicum</name>
    <dbReference type="NCBI Taxonomy" id="128251"/>
    <lineage>
        <taxon>Eukaryota</taxon>
        <taxon>Viridiplantae</taxon>
        <taxon>Streptophyta</taxon>
        <taxon>Embryophyta</taxon>
        <taxon>Bryophyta</taxon>
        <taxon>Sphagnophytina</taxon>
        <taxon>Sphagnopsida</taxon>
        <taxon>Sphagnales</taxon>
        <taxon>Sphagnaceae</taxon>
        <taxon>Sphagnum</taxon>
    </lineage>
</organism>
<sequence length="99" mass="11492">MWKTEQKRGGRGRERKRGPRKQGLLSSSLRRHHEADPFLNKLKKLYERNKTLGSVWVTVKRCKLCKLCTRLNLCICSLFYQSIRPVQTKLGVLHLGSVA</sequence>
<protein>
    <recommendedName>
        <fullName evidence="4">Ribosomal protein S14</fullName>
    </recommendedName>
</protein>
<reference evidence="2" key="1">
    <citation type="submission" date="2024-02" db="EMBL/GenBank/DDBJ databases">
        <authorList>
            <consortium name="ELIXIR-Norway"/>
            <consortium name="Elixir Norway"/>
        </authorList>
    </citation>
    <scope>NUCLEOTIDE SEQUENCE</scope>
</reference>